<keyword evidence="2" id="KW-0472">Membrane</keyword>
<protein>
    <submittedName>
        <fullName evidence="3">Uncharacterized protein</fullName>
    </submittedName>
</protein>
<keyword evidence="2" id="KW-0812">Transmembrane</keyword>
<gene>
    <name evidence="3" type="ORF">pLIS400411c</name>
</gene>
<proteinExistence type="predicted"/>
<dbReference type="AlphaFoldDB" id="A0A7T0MAT0"/>
<geneLocation type="plasmid" evidence="3">
    <name>pLIS4</name>
</geneLocation>
<dbReference type="RefSeq" id="WP_199202574.1">
    <property type="nucleotide sequence ID" value="NZ_MW124301.1"/>
</dbReference>
<feature type="transmembrane region" description="Helical" evidence="2">
    <location>
        <begin position="184"/>
        <end position="203"/>
    </location>
</feature>
<accession>A0A7T0MAT0</accession>
<feature type="compositionally biased region" description="Basic and acidic residues" evidence="1">
    <location>
        <begin position="377"/>
        <end position="390"/>
    </location>
</feature>
<evidence type="ECO:0000256" key="2">
    <source>
        <dbReference type="SAM" id="Phobius"/>
    </source>
</evidence>
<reference evidence="3" key="1">
    <citation type="journal article" date="2020" name="Int. J. Mol. Sci.">
        <title>Genetic Carriers and Genomic Distribution of cadA6-A Novel Variant of a Cadmium Resistance Determinant Identified in Listeria spp.</title>
        <authorList>
            <person name="Chmielowska C."/>
            <person name="Korsak D."/>
            <person name="Szmulkowska B."/>
            <person name="Krop A."/>
            <person name="Lipka K."/>
            <person name="Krupinska M."/>
            <person name="Bartosik D."/>
        </authorList>
    </citation>
    <scope>NUCLEOTIDE SEQUENCE</scope>
    <source>
        <strain evidence="3">Sr12</strain>
    </source>
</reference>
<name>A0A7T0MAT0_LISSE</name>
<organism evidence="3">
    <name type="scientific">Listeria seeligeri</name>
    <dbReference type="NCBI Taxonomy" id="1640"/>
    <lineage>
        <taxon>Bacteria</taxon>
        <taxon>Bacillati</taxon>
        <taxon>Bacillota</taxon>
        <taxon>Bacilli</taxon>
        <taxon>Bacillales</taxon>
        <taxon>Listeriaceae</taxon>
        <taxon>Listeria</taxon>
    </lineage>
</organism>
<keyword evidence="2" id="KW-1133">Transmembrane helix</keyword>
<reference evidence="3" key="2">
    <citation type="submission" date="2020-10" db="EMBL/GenBank/DDBJ databases">
        <authorList>
            <person name="Chmielowska C.A."/>
            <person name="Korsak D."/>
            <person name="Bartosik D."/>
        </authorList>
    </citation>
    <scope>NUCLEOTIDE SEQUENCE</scope>
    <source>
        <strain evidence="3">Sr12</strain>
        <plasmid evidence="3">pLIS4</plasmid>
    </source>
</reference>
<keyword evidence="3" id="KW-0614">Plasmid</keyword>
<dbReference type="EMBL" id="MW124301">
    <property type="protein sequence ID" value="QPL19417.1"/>
    <property type="molecule type" value="Genomic_DNA"/>
</dbReference>
<evidence type="ECO:0000256" key="1">
    <source>
        <dbReference type="SAM" id="MobiDB-lite"/>
    </source>
</evidence>
<evidence type="ECO:0000313" key="3">
    <source>
        <dbReference type="EMBL" id="QPL19417.1"/>
    </source>
</evidence>
<sequence length="390" mass="44786">MFTIRFEVEKRVRKLLRSTIKGGVDYELRACNTILQEAEAILLQQGISSTLHYHIQDPTIPVSFRSSVMLGEGRPMNILLLVNQTLNTVFTDKPEEDKRYLIQLLEQAFLEEPPPIQEEVKETKVAIDIPVPKLEEEKIVKADKQPDQRPLIEAAPENKPVKRRESRQGVQRISSFFSFSKKGWIILASVLILLSLVAFLVLISSTGSKTEAVKKEPSLESLLKQKDLSKIATYYPEEWENIRLDYINEADIVGLKAMNKEKPSPLLKLDIAYFEKDFNQVVEIYEADKEMECASIDYAFVGFSYLTKGDVKQAEVLNLYADDPDLKAYIADYQLTESIINETKQVLKRPDLTKELRKELEEKLHEAENHLQNYHQGKVEVKQDGEKETL</sequence>
<feature type="region of interest" description="Disordered" evidence="1">
    <location>
        <begin position="367"/>
        <end position="390"/>
    </location>
</feature>